<evidence type="ECO:0000313" key="1">
    <source>
        <dbReference type="EMBL" id="DAD89841.1"/>
    </source>
</evidence>
<sequence>MYLIMMYIQTLKKRVTAPERLKNKKSRSHLHGILVIL</sequence>
<dbReference type="EMBL" id="BK015070">
    <property type="protein sequence ID" value="DAD89841.1"/>
    <property type="molecule type" value="Genomic_DNA"/>
</dbReference>
<name>A0A8S5N5A5_9CAUD</name>
<reference evidence="1" key="1">
    <citation type="journal article" date="2021" name="Proc. Natl. Acad. Sci. U.S.A.">
        <title>A Catalog of Tens of Thousands of Viruses from Human Metagenomes Reveals Hidden Associations with Chronic Diseases.</title>
        <authorList>
            <person name="Tisza M.J."/>
            <person name="Buck C.B."/>
        </authorList>
    </citation>
    <scope>NUCLEOTIDE SEQUENCE</scope>
    <source>
        <strain evidence="1">Ctsip2</strain>
    </source>
</reference>
<protein>
    <submittedName>
        <fullName evidence="1">Uncharacterized protein</fullName>
    </submittedName>
</protein>
<organism evidence="1">
    <name type="scientific">Myoviridae sp. ctsip2</name>
    <dbReference type="NCBI Taxonomy" id="2826705"/>
    <lineage>
        <taxon>Viruses</taxon>
        <taxon>Duplodnaviria</taxon>
        <taxon>Heunggongvirae</taxon>
        <taxon>Uroviricota</taxon>
        <taxon>Caudoviricetes</taxon>
    </lineage>
</organism>
<accession>A0A8S5N5A5</accession>
<proteinExistence type="predicted"/>